<keyword evidence="2" id="KW-1185">Reference proteome</keyword>
<accession>A0ABX0AKL8</accession>
<sequence length="133" mass="14925">MGRRPAATWPAHRVRCVGCRATKAFQCPCPMSVIYEVNLSVQNEIATEYRQWLGGHVREMLALPGFIGARILEIVGDASTTEATFCTQYELVDQSALDDYLRVHAGRMRADGVSRFGDRFRASRRVLRDVGGY</sequence>
<proteinExistence type="predicted"/>
<dbReference type="InterPro" id="IPR025563">
    <property type="entry name" value="DUF4286"/>
</dbReference>
<dbReference type="Pfam" id="PF14114">
    <property type="entry name" value="DUF4286"/>
    <property type="match status" value="1"/>
</dbReference>
<gene>
    <name evidence="1" type="ORF">DT603_13165</name>
</gene>
<dbReference type="EMBL" id="QOVG01000009">
    <property type="protein sequence ID" value="NDK39788.1"/>
    <property type="molecule type" value="Genomic_DNA"/>
</dbReference>
<name>A0ABX0AKL8_9GAMM</name>
<dbReference type="Proteomes" id="UP001429354">
    <property type="component" value="Unassembled WGS sequence"/>
</dbReference>
<organism evidence="1 2">
    <name type="scientific">Pseudoxanthomonas gei</name>
    <dbReference type="NCBI Taxonomy" id="1383030"/>
    <lineage>
        <taxon>Bacteria</taxon>
        <taxon>Pseudomonadati</taxon>
        <taxon>Pseudomonadota</taxon>
        <taxon>Gammaproteobacteria</taxon>
        <taxon>Lysobacterales</taxon>
        <taxon>Lysobacteraceae</taxon>
        <taxon>Pseudoxanthomonas</taxon>
    </lineage>
</organism>
<protein>
    <submittedName>
        <fullName evidence="1">DUF4286 family protein</fullName>
    </submittedName>
</protein>
<comment type="caution">
    <text evidence="1">The sequence shown here is derived from an EMBL/GenBank/DDBJ whole genome shotgun (WGS) entry which is preliminary data.</text>
</comment>
<reference evidence="1 2" key="1">
    <citation type="submission" date="2018-07" db="EMBL/GenBank/DDBJ databases">
        <title>Whole genome Sequencing of Pseudoxanthomonas gei KCTC 32298 (T).</title>
        <authorList>
            <person name="Kumar S."/>
            <person name="Bansal K."/>
            <person name="Kaur A."/>
            <person name="Patil P."/>
            <person name="Sharma S."/>
            <person name="Patil P.B."/>
        </authorList>
    </citation>
    <scope>NUCLEOTIDE SEQUENCE [LARGE SCALE GENOMIC DNA]</scope>
    <source>
        <strain evidence="1 2">KCTC 32298</strain>
    </source>
</reference>
<evidence type="ECO:0000313" key="2">
    <source>
        <dbReference type="Proteomes" id="UP001429354"/>
    </source>
</evidence>
<evidence type="ECO:0000313" key="1">
    <source>
        <dbReference type="EMBL" id="NDK39788.1"/>
    </source>
</evidence>